<organism evidence="2 3">
    <name type="scientific">Prorocentrum cordatum</name>
    <dbReference type="NCBI Taxonomy" id="2364126"/>
    <lineage>
        <taxon>Eukaryota</taxon>
        <taxon>Sar</taxon>
        <taxon>Alveolata</taxon>
        <taxon>Dinophyceae</taxon>
        <taxon>Prorocentrales</taxon>
        <taxon>Prorocentraceae</taxon>
        <taxon>Prorocentrum</taxon>
    </lineage>
</organism>
<comment type="caution">
    <text evidence="2">The sequence shown here is derived from an EMBL/GenBank/DDBJ whole genome shotgun (WGS) entry which is preliminary data.</text>
</comment>
<dbReference type="EMBL" id="CAUYUJ010014382">
    <property type="protein sequence ID" value="CAK0840448.1"/>
    <property type="molecule type" value="Genomic_DNA"/>
</dbReference>
<protein>
    <recommendedName>
        <fullName evidence="4">Peptide-O-fucosyltransferase</fullName>
    </recommendedName>
</protein>
<feature type="signal peptide" evidence="1">
    <location>
        <begin position="1"/>
        <end position="17"/>
    </location>
</feature>
<sequence>MMLLLLLWACAPAGALARRGAPRERGALPALLQCWATPRFWRAARRDGWADSPGVWRRLGRRPGLRADATCCSTDKVDTVLHYRPWPVANRLRSHVRTMLDNKARSLDDQKGFTAAVANTVSRMESQGWSCREVVGGALQARVAAHQRSSELAREGFGLARRVAALTLRLHCLLPRRQQTLASTERALRLSVRRLAALLLRLGGEARSLAALDLRLVSQDANACLPAPLLALTAGVMAPAATLEETVYALGYPFVRASGSVHAWNGWVDRAALALSRLPAKLAHQMKMITSSFEPMAREGPASGTFWDHRLLTEPREPWRWPNHWDAAPALPADEAGACGASQGRSCDDTALVLLVSNRTCEVEVERAWASAEQLLNTTDGTQVLWLEDSIRDPWVTAERPVHAARLARRVRRAQGTAEGSRPGAPRAAVVWRRHQNTLDNRRVACLHLGGGVGGRGALVGDLRGDAGGSPACSAGALAGSSGVAAGALWSLHHSVAHPLSPPALSAGMTRVDAAAAQAEGAQQGRAAAASGATWATAGLQRYLAWHRRAVRAWRDGGPEMPRALVYVCNPLELCGGHGDRTNGILTAFLLAVLTSRAFFIDLDSPVPLGTALQPRRGEDGEFLLDWRLQGGAVGVASHNFYLDDRVGFQVDVSWLVRDASSTLLLSMNHREAGALLGHPLLRRRAQELGLRQRPDLYARLWATLFEPAPPLRARLRAAQQELQLDEPLPWDSAAGSPAAGGYLGIHFRAGNESARLWWDPGRHALSSLDVFLDCARIAERELGLPAETKWFLSADTEAALRTDRVEQLRRDGKVVVLLDGWRIAHVDRSNAHLALHGFMDSYAAYFLLASARAVVLSRSYFGETAAEVGAVPAAYFAEGCVRTDLRSS</sequence>
<gene>
    <name evidence="2" type="ORF">PCOR1329_LOCUS35901</name>
</gene>
<feature type="chain" id="PRO_5045830002" description="Peptide-O-fucosyltransferase" evidence="1">
    <location>
        <begin position="18"/>
        <end position="889"/>
    </location>
</feature>
<dbReference type="Proteomes" id="UP001189429">
    <property type="component" value="Unassembled WGS sequence"/>
</dbReference>
<evidence type="ECO:0008006" key="4">
    <source>
        <dbReference type="Google" id="ProtNLM"/>
    </source>
</evidence>
<proteinExistence type="predicted"/>
<reference evidence="2" key="1">
    <citation type="submission" date="2023-10" db="EMBL/GenBank/DDBJ databases">
        <authorList>
            <person name="Chen Y."/>
            <person name="Shah S."/>
            <person name="Dougan E. K."/>
            <person name="Thang M."/>
            <person name="Chan C."/>
        </authorList>
    </citation>
    <scope>NUCLEOTIDE SEQUENCE [LARGE SCALE GENOMIC DNA]</scope>
</reference>
<evidence type="ECO:0000313" key="2">
    <source>
        <dbReference type="EMBL" id="CAK0840448.1"/>
    </source>
</evidence>
<keyword evidence="3" id="KW-1185">Reference proteome</keyword>
<accession>A0ABN9T5Y5</accession>
<evidence type="ECO:0000256" key="1">
    <source>
        <dbReference type="SAM" id="SignalP"/>
    </source>
</evidence>
<name>A0ABN9T5Y5_9DINO</name>
<keyword evidence="1" id="KW-0732">Signal</keyword>
<evidence type="ECO:0000313" key="3">
    <source>
        <dbReference type="Proteomes" id="UP001189429"/>
    </source>
</evidence>